<accession>A0A7S8HW95</accession>
<dbReference type="Proteomes" id="UP000663297">
    <property type="component" value="Chromosome 3"/>
</dbReference>
<protein>
    <submittedName>
        <fullName evidence="2">Uncharacterized protein</fullName>
    </submittedName>
</protein>
<feature type="region of interest" description="Disordered" evidence="1">
    <location>
        <begin position="36"/>
        <end position="60"/>
    </location>
</feature>
<gene>
    <name evidence="2" type="ORF">HYE67_005406</name>
</gene>
<sequence length="104" mass="11832">MTTGRINQVTIVCRGWPPALEAPERFKLLVARQSSRRSQRIWQGQKRRGGNPLSPSRFPRASFRRTEPAVGGVAWGPQEEDLARCFYHSGVRSEWLPPDAQFQA</sequence>
<evidence type="ECO:0000313" key="3">
    <source>
        <dbReference type="Proteomes" id="UP000663297"/>
    </source>
</evidence>
<name>A0A7S8HW95_FUSCU</name>
<reference evidence="2" key="1">
    <citation type="submission" date="2020-11" db="EMBL/GenBank/DDBJ databases">
        <title>The chromosome-scale genome resource for two endophytic Fusarium species: F. culmorum and F. pseudograminearum.</title>
        <authorList>
            <person name="Yuan Z."/>
        </authorList>
    </citation>
    <scope>NUCLEOTIDE SEQUENCE</scope>
    <source>
        <strain evidence="2">Class2-1B</strain>
    </source>
</reference>
<dbReference type="AlphaFoldDB" id="A0A7S8HW95"/>
<evidence type="ECO:0000313" key="2">
    <source>
        <dbReference type="EMBL" id="QPC63175.1"/>
    </source>
</evidence>
<organism evidence="2 3">
    <name type="scientific">Fusarium culmorum</name>
    <dbReference type="NCBI Taxonomy" id="5516"/>
    <lineage>
        <taxon>Eukaryota</taxon>
        <taxon>Fungi</taxon>
        <taxon>Dikarya</taxon>
        <taxon>Ascomycota</taxon>
        <taxon>Pezizomycotina</taxon>
        <taxon>Sordariomycetes</taxon>
        <taxon>Hypocreomycetidae</taxon>
        <taxon>Hypocreales</taxon>
        <taxon>Nectriaceae</taxon>
        <taxon>Fusarium</taxon>
    </lineage>
</organism>
<evidence type="ECO:0000256" key="1">
    <source>
        <dbReference type="SAM" id="MobiDB-lite"/>
    </source>
</evidence>
<dbReference type="EMBL" id="CP064749">
    <property type="protein sequence ID" value="QPC63175.1"/>
    <property type="molecule type" value="Genomic_DNA"/>
</dbReference>
<feature type="compositionally biased region" description="Basic residues" evidence="1">
    <location>
        <begin position="36"/>
        <end position="49"/>
    </location>
</feature>
<proteinExistence type="predicted"/>